<dbReference type="SUPFAM" id="SSF110395">
    <property type="entry name" value="CutC-like"/>
    <property type="match status" value="1"/>
</dbReference>
<dbReference type="RefSeq" id="WP_005582107.1">
    <property type="nucleotide sequence ID" value="NZ_LT669839.1"/>
</dbReference>
<dbReference type="EC" id="3.4.-.-" evidence="2"/>
<reference evidence="2 3" key="1">
    <citation type="submission" date="2016-11" db="EMBL/GenBank/DDBJ databases">
        <authorList>
            <person name="Manzoor S."/>
        </authorList>
    </citation>
    <scope>NUCLEOTIDE SEQUENCE [LARGE SCALE GENOMIC DNA]</scope>
    <source>
        <strain evidence="2">Clostridium ultunense strain Esp</strain>
    </source>
</reference>
<organism evidence="2 3">
    <name type="scientific">[Clostridium] ultunense Esp</name>
    <dbReference type="NCBI Taxonomy" id="1288971"/>
    <lineage>
        <taxon>Bacteria</taxon>
        <taxon>Bacillati</taxon>
        <taxon>Bacillota</taxon>
        <taxon>Tissierellia</taxon>
        <taxon>Tissierellales</taxon>
        <taxon>Tepidimicrobiaceae</taxon>
        <taxon>Schnuerera</taxon>
    </lineage>
</organism>
<name>M1Z4Y2_9FIRM</name>
<evidence type="ECO:0000313" key="3">
    <source>
        <dbReference type="Proteomes" id="UP000245423"/>
    </source>
</evidence>
<dbReference type="Pfam" id="PF12392">
    <property type="entry name" value="DUF3656"/>
    <property type="match status" value="1"/>
</dbReference>
<dbReference type="InterPro" id="IPR051454">
    <property type="entry name" value="RNA/ubiquinone_mod_enzymes"/>
</dbReference>
<gene>
    <name evidence="2" type="ORF">CUESP1_3198</name>
</gene>
<keyword evidence="2" id="KW-0378">Hydrolase</keyword>
<accession>M1Z4Y2</accession>
<dbReference type="InterPro" id="IPR020988">
    <property type="entry name" value="Pept_U32_collagenase"/>
</dbReference>
<dbReference type="InterPro" id="IPR001539">
    <property type="entry name" value="Peptidase_U32"/>
</dbReference>
<dbReference type="GO" id="GO:0008233">
    <property type="term" value="F:peptidase activity"/>
    <property type="evidence" value="ECO:0007669"/>
    <property type="project" value="UniProtKB-KW"/>
</dbReference>
<evidence type="ECO:0000313" key="2">
    <source>
        <dbReference type="EMBL" id="SHD78524.1"/>
    </source>
</evidence>
<dbReference type="GO" id="GO:0006508">
    <property type="term" value="P:proteolysis"/>
    <property type="evidence" value="ECO:0007669"/>
    <property type="project" value="UniProtKB-KW"/>
</dbReference>
<dbReference type="HOGENOM" id="CLU_011540_4_0_9"/>
<keyword evidence="3" id="KW-1185">Reference proteome</keyword>
<dbReference type="EMBL" id="LT669839">
    <property type="protein sequence ID" value="SHD78524.1"/>
    <property type="molecule type" value="Genomic_DNA"/>
</dbReference>
<dbReference type="Pfam" id="PF01136">
    <property type="entry name" value="Peptidase_U32"/>
    <property type="match status" value="2"/>
</dbReference>
<dbReference type="Proteomes" id="UP000245423">
    <property type="component" value="Chromosome 1"/>
</dbReference>
<dbReference type="PROSITE" id="PS01276">
    <property type="entry name" value="PEPTIDASE_U32"/>
    <property type="match status" value="1"/>
</dbReference>
<dbReference type="OrthoDB" id="9807498at2"/>
<dbReference type="PANTHER" id="PTHR30217:SF10">
    <property type="entry name" value="23S RRNA 5-HYDROXYCYTIDINE C2501 SYNTHASE"/>
    <property type="match status" value="1"/>
</dbReference>
<dbReference type="InterPro" id="IPR036822">
    <property type="entry name" value="CutC-like_dom_sf"/>
</dbReference>
<feature type="domain" description="Peptidase U32 collagenase" evidence="1">
    <location>
        <begin position="318"/>
        <end position="428"/>
    </location>
</feature>
<sequence>MLNEKVELLAPVGSVESLFAAVENGADAVYLGGKLFNARQFASNFDYEELKSAVEYAHLRNVKVYITVNILVDDREMRKTLDYVKYLYEIDVDGIIVQDLGLASVVRELFPDLPLHGSTQMTINNLPGAIFLQNLGFERVVLARETPLEEIKNIHENSDIELEGFVHGALCVSYSGQCLMSSIIGGRSGNRGTCAQPCRMAYDIIRYDKDQSLSEQWNKKYALSPRDLNTIEYLDTIINSGIISLKIEGRMKRPEYVATIVKNYRKALDFGINSITGEDKDDILQIFNRDFTKGIMLKEFGRKFISYDRPDNRGNPSDKLLIKAKESYQDSNIKYPVQVEINISIGKPAELIVKYKIDSFRVESEYIVEKGKKVILTKERVLDQLSKLNDTVYYIEKANIYLEEESFLPISVINGLRRDAIEKLDSKRKNFNNRKPIFNKEYEAKIQKYFNFTKKEREKGNKISISLADENHFNQIDLTKLDRVYIGFQKGLKEALTKVKEAGKEAFLLTDKILYKEDLDKLKPLIKFLEEVIDGISVSNLGTLQWVKNNFNLDIHGNIGLNIFNSFTVTKLKKIGLKSLTLSPELNMKQIDEICTKGSVDYETIGYGYLPLMTTKHCPMSLVKDCKDDSNCNNCSFSKGYGLKDRKGMNFYMERRRGTTTIYNSVPLMVLDSIEQIYRSGVNMVRLDFTFEKENIKEIQEIYYDYAKGMVSEKEVMEYVEGYRKEREITKGHYFRGVI</sequence>
<proteinExistence type="predicted"/>
<dbReference type="AlphaFoldDB" id="M1Z4Y2"/>
<evidence type="ECO:0000259" key="1">
    <source>
        <dbReference type="Pfam" id="PF12392"/>
    </source>
</evidence>
<dbReference type="PANTHER" id="PTHR30217">
    <property type="entry name" value="PEPTIDASE U32 FAMILY"/>
    <property type="match status" value="1"/>
</dbReference>
<protein>
    <submittedName>
        <fullName evidence="2">Putative Peptidase, U32 family</fullName>
        <ecNumber evidence="2">3.4.-.-</ecNumber>
    </submittedName>
</protein>